<dbReference type="SUPFAM" id="SSF51126">
    <property type="entry name" value="Pectin lyase-like"/>
    <property type="match status" value="1"/>
</dbReference>
<dbReference type="InterPro" id="IPR036709">
    <property type="entry name" value="Autotransporte_beta_dom_sf"/>
</dbReference>
<dbReference type="InterPro" id="IPR011050">
    <property type="entry name" value="Pectin_lyase_fold/virulence"/>
</dbReference>
<feature type="non-terminal residue" evidence="2">
    <location>
        <position position="1"/>
    </location>
</feature>
<evidence type="ECO:0000313" key="3">
    <source>
        <dbReference type="Proteomes" id="UP000027644"/>
    </source>
</evidence>
<dbReference type="Pfam" id="PF03797">
    <property type="entry name" value="Autotransporter"/>
    <property type="match status" value="1"/>
</dbReference>
<dbReference type="Gene3D" id="2.160.20.20">
    <property type="match status" value="1"/>
</dbReference>
<dbReference type="InterPro" id="IPR012332">
    <property type="entry name" value="Autotransporter_pectin_lyase_C"/>
</dbReference>
<protein>
    <submittedName>
        <fullName evidence="2">Type V secretory pathway, adhesin AidA</fullName>
    </submittedName>
</protein>
<dbReference type="GO" id="GO:0019867">
    <property type="term" value="C:outer membrane"/>
    <property type="evidence" value="ECO:0007669"/>
    <property type="project" value="InterPro"/>
</dbReference>
<dbReference type="InterPro" id="IPR051551">
    <property type="entry name" value="Autotransporter_adhesion"/>
</dbReference>
<dbReference type="SUPFAM" id="SSF103515">
    <property type="entry name" value="Autotransporter"/>
    <property type="match status" value="1"/>
</dbReference>
<gene>
    <name evidence="2" type="ORF">SASC598J21_012360</name>
</gene>
<reference evidence="2 3" key="1">
    <citation type="journal article" date="2014" name="PLoS Genet.">
        <title>Hidden diversity in honey bee gut symbionts detected by single-cell genomics.</title>
        <authorList>
            <person name="Engel P."/>
            <person name="Stepanauskas R."/>
            <person name="Moran N."/>
        </authorList>
    </citation>
    <scope>NUCLEOTIDE SEQUENCE [LARGE SCALE GENOMIC DNA]</scope>
    <source>
        <strain evidence="2 3">SCGC AB-598-J21</strain>
    </source>
</reference>
<dbReference type="InterPro" id="IPR043990">
    <property type="entry name" value="AC_1"/>
</dbReference>
<dbReference type="Pfam" id="PF18883">
    <property type="entry name" value="AC_1"/>
    <property type="match status" value="1"/>
</dbReference>
<proteinExistence type="predicted"/>
<sequence>INVTQNDGDITGFNSGIEVNNHGSGATNIEINGKVKATSTETVLENPKDLNSNKYNTSNGIIVSNGANTTDININQKDNGDIQGGAAGISAVNSGTGSTTINTAGTVIADELGINGTGISAYNGETANAINITQKTGSIKGKETGIAATNLGKGDTKITTGGDVTGTSGAGIQATNINWTDSGKKRGIAVNQTGGSITGGTDGISVINATGGAVSVETSGKVVGGTGAGISTNGLPASNSSIILNKGTDVSAASGNAIEDGDSNSLVTINSGAKVTGNINLGHGSDILTINNGADITGLTMLDGGNDIDNGKDSSNDQLYLNTNLRGSSTSNSAGDVGIVNWENIHLGQSARLTLTGDLNTQNLNIGSGAEVQLDKIDNSSGKNEVAISGNVNNAGNINLVNDNVGDRLTIQGDYHGEKGSKLLLEVTPEQNNADKLHIGGNASGETAIDLTEVSGLGASTAGTNGIEVVSVDGTADGDIFTLLRDHVDAGAYEYRLQKSEDNKWNLYSEKMQETGTKTTYRREVPLYSAVSAQLHQADSLMLGDMHKRIGATPTPDERMSWGRVIANRSDIRQNGTANTRSKGNYSGLQVGSDIWSNNGLRIGGYLGYLHGNLDVNGFASGINGKVGKNSTKSYFLGAYGNYTRDNGAYMDVVLQGARHNVDIKPDGTSNSKQKGHGVTASVEVGQPFAIGSSSWKFEPQAQIIHQWLDLNDTDISGNTTVKQDHDNAWLFRLGGRLEGNYQVNKGVLHPYARVNFFYSPNGANHTTFKTKAASTTLNAGASHANTEMAIGGSYDITDKVKAYGEIGHTWSNGGDSHVKSPVNGSVGLKVNW</sequence>
<dbReference type="PROSITE" id="PS51208">
    <property type="entry name" value="AUTOTRANSPORTER"/>
    <property type="match status" value="1"/>
</dbReference>
<evidence type="ECO:0000313" key="2">
    <source>
        <dbReference type="EMBL" id="KEQ01019.1"/>
    </source>
</evidence>
<dbReference type="PANTHER" id="PTHR35037">
    <property type="entry name" value="C-TERMINAL REGION OF AIDA-LIKE PROTEIN"/>
    <property type="match status" value="1"/>
</dbReference>
<dbReference type="InterPro" id="IPR005546">
    <property type="entry name" value="Autotransporte_beta"/>
</dbReference>
<dbReference type="Proteomes" id="UP000027644">
    <property type="component" value="Unassembled WGS sequence"/>
</dbReference>
<dbReference type="EMBL" id="AVQL01000439">
    <property type="protein sequence ID" value="KEQ01019.1"/>
    <property type="molecule type" value="Genomic_DNA"/>
</dbReference>
<accession>A0A074W0M9</accession>
<comment type="caution">
    <text evidence="2">The sequence shown here is derived from an EMBL/GenBank/DDBJ whole genome shotgun (WGS) entry which is preliminary data.</text>
</comment>
<dbReference type="NCBIfam" id="TIGR01414">
    <property type="entry name" value="autotrans_barl"/>
    <property type="match status" value="1"/>
</dbReference>
<dbReference type="AlphaFoldDB" id="A0A074W0M9"/>
<dbReference type="PANTHER" id="PTHR35037:SF2">
    <property type="match status" value="1"/>
</dbReference>
<name>A0A074W0M9_9NEIS</name>
<evidence type="ECO:0000259" key="1">
    <source>
        <dbReference type="PROSITE" id="PS51208"/>
    </source>
</evidence>
<dbReference type="SMART" id="SM00869">
    <property type="entry name" value="Autotransporter"/>
    <property type="match status" value="1"/>
</dbReference>
<dbReference type="InterPro" id="IPR006315">
    <property type="entry name" value="OM_autotransptr_brl_dom"/>
</dbReference>
<organism evidence="2 3">
    <name type="scientific">Snodgrassella alvi SCGC AB-598-J21</name>
    <dbReference type="NCBI Taxonomy" id="1385367"/>
    <lineage>
        <taxon>Bacteria</taxon>
        <taxon>Pseudomonadati</taxon>
        <taxon>Pseudomonadota</taxon>
        <taxon>Betaproteobacteria</taxon>
        <taxon>Neisseriales</taxon>
        <taxon>Neisseriaceae</taxon>
        <taxon>Snodgrassella</taxon>
    </lineage>
</organism>
<feature type="domain" description="Autotransporter" evidence="1">
    <location>
        <begin position="554"/>
        <end position="833"/>
    </location>
</feature>
<dbReference type="Gene3D" id="2.40.128.130">
    <property type="entry name" value="Autotransporter beta-domain"/>
    <property type="match status" value="1"/>
</dbReference>